<dbReference type="InterPro" id="IPR011991">
    <property type="entry name" value="ArsR-like_HTH"/>
</dbReference>
<reference evidence="4" key="1">
    <citation type="journal article" date="2019" name="Int. J. Syst. Evol. Microbiol.">
        <title>The Global Catalogue of Microorganisms (GCM) 10K type strain sequencing project: providing services to taxonomists for standard genome sequencing and annotation.</title>
        <authorList>
            <consortium name="The Broad Institute Genomics Platform"/>
            <consortium name="The Broad Institute Genome Sequencing Center for Infectious Disease"/>
            <person name="Wu L."/>
            <person name="Ma J."/>
        </authorList>
    </citation>
    <scope>NUCLEOTIDE SEQUENCE [LARGE SCALE GENOMIC DNA]</scope>
    <source>
        <strain evidence="4">TBRC 4489</strain>
    </source>
</reference>
<evidence type="ECO:0000313" key="3">
    <source>
        <dbReference type="EMBL" id="MFC4060901.1"/>
    </source>
</evidence>
<sequence>METEGALPADQAEQSAAGSTDLDRRLAMALERVGHVVRTLQWRQAYAHGLSPIQTRLLLHLAGRTRPPRVSDLAAEFDVSLATVSDALAALRRKELIRREPDPADRRSRVFALTDAGERLAADLERWSGPITDRLATVGEADKAAALRFLLDLVGGLHDTGVLAIARTCVTCRFFVRDAHDDPRRPHHCRLLDTPFGDAALRVDCAEHRSLEPGPLPAG</sequence>
<dbReference type="PROSITE" id="PS50995">
    <property type="entry name" value="HTH_MARR_2"/>
    <property type="match status" value="1"/>
</dbReference>
<dbReference type="CDD" id="cd00090">
    <property type="entry name" value="HTH_ARSR"/>
    <property type="match status" value="1"/>
</dbReference>
<dbReference type="InterPro" id="IPR036390">
    <property type="entry name" value="WH_DNA-bd_sf"/>
</dbReference>
<gene>
    <name evidence="3" type="ORF">ACFOWE_21570</name>
</gene>
<dbReference type="EMBL" id="JBHSBM010000024">
    <property type="protein sequence ID" value="MFC4060901.1"/>
    <property type="molecule type" value="Genomic_DNA"/>
</dbReference>
<evidence type="ECO:0000259" key="2">
    <source>
        <dbReference type="PROSITE" id="PS50995"/>
    </source>
</evidence>
<evidence type="ECO:0000313" key="4">
    <source>
        <dbReference type="Proteomes" id="UP001595850"/>
    </source>
</evidence>
<evidence type="ECO:0000256" key="1">
    <source>
        <dbReference type="SAM" id="MobiDB-lite"/>
    </source>
</evidence>
<proteinExistence type="predicted"/>
<dbReference type="Proteomes" id="UP001595850">
    <property type="component" value="Unassembled WGS sequence"/>
</dbReference>
<dbReference type="PANTHER" id="PTHR33164">
    <property type="entry name" value="TRANSCRIPTIONAL REGULATOR, MARR FAMILY"/>
    <property type="match status" value="1"/>
</dbReference>
<feature type="domain" description="HTH marR-type" evidence="2">
    <location>
        <begin position="19"/>
        <end position="159"/>
    </location>
</feature>
<protein>
    <submittedName>
        <fullName evidence="3">MarR family winged helix-turn-helix transcriptional regulator</fullName>
    </submittedName>
</protein>
<comment type="caution">
    <text evidence="3">The sequence shown here is derived from an EMBL/GenBank/DDBJ whole genome shotgun (WGS) entry which is preliminary data.</text>
</comment>
<dbReference type="InterPro" id="IPR000835">
    <property type="entry name" value="HTH_MarR-typ"/>
</dbReference>
<accession>A0ABV8IBR7</accession>
<dbReference type="InterPro" id="IPR039422">
    <property type="entry name" value="MarR/SlyA-like"/>
</dbReference>
<name>A0ABV8IBR7_9ACTN</name>
<feature type="region of interest" description="Disordered" evidence="1">
    <location>
        <begin position="1"/>
        <end position="20"/>
    </location>
</feature>
<organism evidence="3 4">
    <name type="scientific">Planomonospora corallina</name>
    <dbReference type="NCBI Taxonomy" id="1806052"/>
    <lineage>
        <taxon>Bacteria</taxon>
        <taxon>Bacillati</taxon>
        <taxon>Actinomycetota</taxon>
        <taxon>Actinomycetes</taxon>
        <taxon>Streptosporangiales</taxon>
        <taxon>Streptosporangiaceae</taxon>
        <taxon>Planomonospora</taxon>
    </lineage>
</organism>
<dbReference type="SMART" id="SM00347">
    <property type="entry name" value="HTH_MARR"/>
    <property type="match status" value="1"/>
</dbReference>
<dbReference type="Pfam" id="PF12802">
    <property type="entry name" value="MarR_2"/>
    <property type="match status" value="1"/>
</dbReference>
<dbReference type="SUPFAM" id="SSF46785">
    <property type="entry name" value="Winged helix' DNA-binding domain"/>
    <property type="match status" value="1"/>
</dbReference>
<dbReference type="RefSeq" id="WP_377290585.1">
    <property type="nucleotide sequence ID" value="NZ_JBHSBM010000024.1"/>
</dbReference>
<dbReference type="Gene3D" id="1.10.10.10">
    <property type="entry name" value="Winged helix-like DNA-binding domain superfamily/Winged helix DNA-binding domain"/>
    <property type="match status" value="1"/>
</dbReference>
<dbReference type="PANTHER" id="PTHR33164:SF43">
    <property type="entry name" value="HTH-TYPE TRANSCRIPTIONAL REPRESSOR YETL"/>
    <property type="match status" value="1"/>
</dbReference>
<keyword evidence="4" id="KW-1185">Reference proteome</keyword>
<dbReference type="InterPro" id="IPR036388">
    <property type="entry name" value="WH-like_DNA-bd_sf"/>
</dbReference>